<dbReference type="SUPFAM" id="SSF51569">
    <property type="entry name" value="Aldolase"/>
    <property type="match status" value="1"/>
</dbReference>
<evidence type="ECO:0000313" key="1">
    <source>
        <dbReference type="EMBL" id="SUZ77817.1"/>
    </source>
</evidence>
<accession>A0A381QIA5</accession>
<dbReference type="InterPro" id="IPR009334">
    <property type="entry name" value="DUF993"/>
</dbReference>
<organism evidence="1">
    <name type="scientific">marine metagenome</name>
    <dbReference type="NCBI Taxonomy" id="408172"/>
    <lineage>
        <taxon>unclassified sequences</taxon>
        <taxon>metagenomes</taxon>
        <taxon>ecological metagenomes</taxon>
    </lineage>
</organism>
<sequence>MSVITLPVANGSSEPFDFPAIAPVEPAGNARNRIAYAAAHVVSEPGQRKAIDWEATLQFREYLWGCNLGVAEAMDTAQRGAGLSWMQARELIQRTLTAAQTRSDALIACGCGTDQLEPAPTVTLEQVLRAYEEQMAWVEVHDGRIILMASRALCTAARSAEDYVAVYDRLLTQARQPVIIHWLGQMFDPDLAGYWGHDNIDQAMEVVLSLLSTHAVRVDGIKISVLDKSKEIAMRQRLPPGVRMYTGDDFDFAELIGGDEAGHSDALLGIFDAIAPAAGAALHELASGRRSQFDAILAPCIPLSRHIFSAPTCFYKTGLVFLAWLNGHQDHFSMLAGHEGKRSFLHLADVFRLAAAGGLLRDPDLAVDRMRSFCQTHNMDG</sequence>
<protein>
    <recommendedName>
        <fullName evidence="2">Dihydrodipicolinate synthase family protein</fullName>
    </recommendedName>
</protein>
<reference evidence="1" key="1">
    <citation type="submission" date="2018-05" db="EMBL/GenBank/DDBJ databases">
        <authorList>
            <person name="Lanie J.A."/>
            <person name="Ng W.-L."/>
            <person name="Kazmierczak K.M."/>
            <person name="Andrzejewski T.M."/>
            <person name="Davidsen T.M."/>
            <person name="Wayne K.J."/>
            <person name="Tettelin H."/>
            <person name="Glass J.I."/>
            <person name="Rusch D."/>
            <person name="Podicherti R."/>
            <person name="Tsui H.-C.T."/>
            <person name="Winkler M.E."/>
        </authorList>
    </citation>
    <scope>NUCLEOTIDE SEQUENCE</scope>
</reference>
<dbReference type="AlphaFoldDB" id="A0A381QIA5"/>
<dbReference type="Gene3D" id="3.20.20.70">
    <property type="entry name" value="Aldolase class I"/>
    <property type="match status" value="1"/>
</dbReference>
<evidence type="ECO:0008006" key="2">
    <source>
        <dbReference type="Google" id="ProtNLM"/>
    </source>
</evidence>
<proteinExistence type="predicted"/>
<dbReference type="InterPro" id="IPR013785">
    <property type="entry name" value="Aldolase_TIM"/>
</dbReference>
<gene>
    <name evidence="1" type="ORF">METZ01_LOCUS30671</name>
</gene>
<dbReference type="EMBL" id="UINC01001330">
    <property type="protein sequence ID" value="SUZ77817.1"/>
    <property type="molecule type" value="Genomic_DNA"/>
</dbReference>
<name>A0A381QIA5_9ZZZZ</name>
<dbReference type="Pfam" id="PF06187">
    <property type="entry name" value="DUF993"/>
    <property type="match status" value="1"/>
</dbReference>